<feature type="transmembrane region" description="Helical" evidence="2">
    <location>
        <begin position="200"/>
        <end position="226"/>
    </location>
</feature>
<dbReference type="Proteomes" id="UP001196068">
    <property type="component" value="Unassembled WGS sequence"/>
</dbReference>
<reference evidence="4" key="2">
    <citation type="journal article" date="2021" name="Syst. Appl. Microbiol.">
        <title>Roseomonas hellenica sp. nov., isolated from roots of wild-growing Alkanna tinctoria.</title>
        <authorList>
            <person name="Rat A."/>
            <person name="Naranjo H.D."/>
            <person name="Lebbe L."/>
            <person name="Cnockaert M."/>
            <person name="Krigas N."/>
            <person name="Grigoriadou K."/>
            <person name="Maloupa E."/>
            <person name="Willems A."/>
        </authorList>
    </citation>
    <scope>NUCLEOTIDE SEQUENCE</scope>
    <source>
        <strain evidence="4">LMG 28251</strain>
    </source>
</reference>
<keyword evidence="2" id="KW-0812">Transmembrane</keyword>
<dbReference type="RefSeq" id="WP_211874885.1">
    <property type="nucleotide sequence ID" value="NZ_JAAEDH010000014.1"/>
</dbReference>
<dbReference type="Gene3D" id="1.10.287.70">
    <property type="match status" value="1"/>
</dbReference>
<evidence type="ECO:0000313" key="4">
    <source>
        <dbReference type="EMBL" id="MBR0656045.1"/>
    </source>
</evidence>
<evidence type="ECO:0000259" key="3">
    <source>
        <dbReference type="Pfam" id="PF07885"/>
    </source>
</evidence>
<proteinExistence type="predicted"/>
<feature type="transmembrane region" description="Helical" evidence="2">
    <location>
        <begin position="92"/>
        <end position="111"/>
    </location>
</feature>
<dbReference type="InterPro" id="IPR013099">
    <property type="entry name" value="K_chnl_dom"/>
</dbReference>
<organism evidence="4 5">
    <name type="scientific">Plastoroseomonas arctica</name>
    <dbReference type="NCBI Taxonomy" id="1509237"/>
    <lineage>
        <taxon>Bacteria</taxon>
        <taxon>Pseudomonadati</taxon>
        <taxon>Pseudomonadota</taxon>
        <taxon>Alphaproteobacteria</taxon>
        <taxon>Acetobacterales</taxon>
        <taxon>Acetobacteraceae</taxon>
        <taxon>Plastoroseomonas</taxon>
    </lineage>
</organism>
<dbReference type="EMBL" id="JAAEDH010000014">
    <property type="protein sequence ID" value="MBR0656045.1"/>
    <property type="molecule type" value="Genomic_DNA"/>
</dbReference>
<feature type="transmembrane region" description="Helical" evidence="2">
    <location>
        <begin position="137"/>
        <end position="157"/>
    </location>
</feature>
<dbReference type="AlphaFoldDB" id="A0AAF1K551"/>
<sequence>MKLPRAAAAPAWFTPLVLTLAFAGLVAAAVADRNAWAPPGWAMAMAAVGLGALHFMMPRGVHFAIGTTAGLGIYMALFVIIGRAAFPHAEDWAMGPGFLAPIAGFLGAFLVRRRRLRMIAERAGPVDLRHLRRMGRWLVPAFLVGACCMAFPVNRLSAPMQGIALITGMATIGVIVAASIQGVVLLLVDTATIMEDLGERLAVVAVPMVAFTMVYLILVVAFGALYRISDGLSRDPLFHIAGAARWLAFPDALYFSLVTQATVGYGDVTPHDDGVRLLAAAQVMFGQLLLLFGFSELMRGRSEPRGAPRPDPVEPPAHPRRNRSAD</sequence>
<evidence type="ECO:0000313" key="5">
    <source>
        <dbReference type="Proteomes" id="UP001196068"/>
    </source>
</evidence>
<keyword evidence="5" id="KW-1185">Reference proteome</keyword>
<gene>
    <name evidence="4" type="ORF">GXW79_13260</name>
</gene>
<reference evidence="4" key="1">
    <citation type="submission" date="2020-01" db="EMBL/GenBank/DDBJ databases">
        <authorList>
            <person name="Rat A."/>
        </authorList>
    </citation>
    <scope>NUCLEOTIDE SEQUENCE</scope>
    <source>
        <strain evidence="4">LMG 28251</strain>
    </source>
</reference>
<evidence type="ECO:0000256" key="1">
    <source>
        <dbReference type="SAM" id="MobiDB-lite"/>
    </source>
</evidence>
<feature type="transmembrane region" description="Helical" evidence="2">
    <location>
        <begin position="275"/>
        <end position="295"/>
    </location>
</feature>
<evidence type="ECO:0000256" key="2">
    <source>
        <dbReference type="SAM" id="Phobius"/>
    </source>
</evidence>
<keyword evidence="2" id="KW-1133">Transmembrane helix</keyword>
<dbReference type="Pfam" id="PF07885">
    <property type="entry name" value="Ion_trans_2"/>
    <property type="match status" value="1"/>
</dbReference>
<feature type="transmembrane region" description="Helical" evidence="2">
    <location>
        <begin position="38"/>
        <end position="56"/>
    </location>
</feature>
<comment type="caution">
    <text evidence="4">The sequence shown here is derived from an EMBL/GenBank/DDBJ whole genome shotgun (WGS) entry which is preliminary data.</text>
</comment>
<feature type="transmembrane region" description="Helical" evidence="2">
    <location>
        <begin position="63"/>
        <end position="86"/>
    </location>
</feature>
<dbReference type="SUPFAM" id="SSF81324">
    <property type="entry name" value="Voltage-gated potassium channels"/>
    <property type="match status" value="1"/>
</dbReference>
<name>A0AAF1K551_9PROT</name>
<feature type="region of interest" description="Disordered" evidence="1">
    <location>
        <begin position="301"/>
        <end position="326"/>
    </location>
</feature>
<feature type="domain" description="Potassium channel" evidence="3">
    <location>
        <begin position="215"/>
        <end position="297"/>
    </location>
</feature>
<protein>
    <recommendedName>
        <fullName evidence="3">Potassium channel domain-containing protein</fullName>
    </recommendedName>
</protein>
<feature type="compositionally biased region" description="Basic and acidic residues" evidence="1">
    <location>
        <begin position="301"/>
        <end position="312"/>
    </location>
</feature>
<feature type="transmembrane region" description="Helical" evidence="2">
    <location>
        <begin position="163"/>
        <end position="188"/>
    </location>
</feature>
<keyword evidence="2" id="KW-0472">Membrane</keyword>
<accession>A0AAF1K551</accession>